<dbReference type="EMBL" id="LNYW01000003">
    <property type="protein sequence ID" value="KTD66671.1"/>
    <property type="molecule type" value="Genomic_DNA"/>
</dbReference>
<protein>
    <submittedName>
        <fullName evidence="1">Uncharacterized protein</fullName>
    </submittedName>
</protein>
<accession>A0A0W0ZCA2</accession>
<gene>
    <name evidence="1" type="ORF">Lsha_0075</name>
</gene>
<sequence length="171" mass="19993">MAQDLWGFSYVHALDNIRTACGWITSQNQHGKKELNAKFRYGYVLIDAPIIYAGHCPRFDNLGITCRHRMQRQLFGTNHIHISAEEVHYAIPGIEGIIRTYLGKIIGLLCVIDRQSVEQRLLRPLVDRYLFICMGKRWEKEQRRDKKADGQKRLHIYNPFLIQNGQFVLLL</sequence>
<reference evidence="1 2" key="1">
    <citation type="submission" date="2015-11" db="EMBL/GenBank/DDBJ databases">
        <title>Genomic analysis of 38 Legionella species identifies large and diverse effector repertoires.</title>
        <authorList>
            <person name="Burstein D."/>
            <person name="Amaro F."/>
            <person name="Zusman T."/>
            <person name="Lifshitz Z."/>
            <person name="Cohen O."/>
            <person name="Gilbert J.A."/>
            <person name="Pupko T."/>
            <person name="Shuman H.A."/>
            <person name="Segal G."/>
        </authorList>
    </citation>
    <scope>NUCLEOTIDE SEQUENCE [LARGE SCALE GENOMIC DNA]</scope>
    <source>
        <strain evidence="1 2">ATCC 49655</strain>
    </source>
</reference>
<name>A0A0W0ZCA2_9GAMM</name>
<keyword evidence="2" id="KW-1185">Reference proteome</keyword>
<evidence type="ECO:0000313" key="2">
    <source>
        <dbReference type="Proteomes" id="UP000054600"/>
    </source>
</evidence>
<comment type="caution">
    <text evidence="1">The sequence shown here is derived from an EMBL/GenBank/DDBJ whole genome shotgun (WGS) entry which is preliminary data.</text>
</comment>
<dbReference type="STRING" id="1122169.Lsha_0075"/>
<evidence type="ECO:0000313" key="1">
    <source>
        <dbReference type="EMBL" id="KTD66671.1"/>
    </source>
</evidence>
<dbReference type="AlphaFoldDB" id="A0A0W0ZCA2"/>
<organism evidence="1 2">
    <name type="scientific">Legionella shakespearei DSM 23087</name>
    <dbReference type="NCBI Taxonomy" id="1122169"/>
    <lineage>
        <taxon>Bacteria</taxon>
        <taxon>Pseudomonadati</taxon>
        <taxon>Pseudomonadota</taxon>
        <taxon>Gammaproteobacteria</taxon>
        <taxon>Legionellales</taxon>
        <taxon>Legionellaceae</taxon>
        <taxon>Legionella</taxon>
    </lineage>
</organism>
<proteinExistence type="predicted"/>
<dbReference type="Proteomes" id="UP000054600">
    <property type="component" value="Unassembled WGS sequence"/>
</dbReference>